<dbReference type="OrthoDB" id="5359231at2759"/>
<feature type="non-terminal residue" evidence="2">
    <location>
        <position position="1"/>
    </location>
</feature>
<feature type="domain" description="F-box" evidence="1">
    <location>
        <begin position="1"/>
        <end position="45"/>
    </location>
</feature>
<dbReference type="CDD" id="cd09917">
    <property type="entry name" value="F-box_SF"/>
    <property type="match status" value="1"/>
</dbReference>
<dbReference type="InterPro" id="IPR001810">
    <property type="entry name" value="F-box_dom"/>
</dbReference>
<dbReference type="PROSITE" id="PS50181">
    <property type="entry name" value="FBOX"/>
    <property type="match status" value="1"/>
</dbReference>
<protein>
    <recommendedName>
        <fullName evidence="1">F-box domain-containing protein</fullName>
    </recommendedName>
</protein>
<dbReference type="SMART" id="SM00256">
    <property type="entry name" value="FBOX"/>
    <property type="match status" value="1"/>
</dbReference>
<organism evidence="2 3">
    <name type="scientific">Stachybotrys elegans</name>
    <dbReference type="NCBI Taxonomy" id="80388"/>
    <lineage>
        <taxon>Eukaryota</taxon>
        <taxon>Fungi</taxon>
        <taxon>Dikarya</taxon>
        <taxon>Ascomycota</taxon>
        <taxon>Pezizomycotina</taxon>
        <taxon>Sordariomycetes</taxon>
        <taxon>Hypocreomycetidae</taxon>
        <taxon>Hypocreales</taxon>
        <taxon>Stachybotryaceae</taxon>
        <taxon>Stachybotrys</taxon>
    </lineage>
</organism>
<proteinExistence type="predicted"/>
<evidence type="ECO:0000259" key="1">
    <source>
        <dbReference type="PROSITE" id="PS50181"/>
    </source>
</evidence>
<dbReference type="Pfam" id="PF00646">
    <property type="entry name" value="F-box"/>
    <property type="match status" value="1"/>
</dbReference>
<gene>
    <name evidence="2" type="ORF">B0I35DRAFT_365698</name>
</gene>
<evidence type="ECO:0000313" key="2">
    <source>
        <dbReference type="EMBL" id="KAH7302989.1"/>
    </source>
</evidence>
<accession>A0A8K0SCY5</accession>
<dbReference type="Gene3D" id="1.20.1280.50">
    <property type="match status" value="1"/>
</dbReference>
<name>A0A8K0SCY5_9HYPO</name>
<comment type="caution">
    <text evidence="2">The sequence shown here is derived from an EMBL/GenBank/DDBJ whole genome shotgun (WGS) entry which is preliminary data.</text>
</comment>
<dbReference type="SUPFAM" id="SSF81383">
    <property type="entry name" value="F-box domain"/>
    <property type="match status" value="1"/>
</dbReference>
<reference evidence="2" key="1">
    <citation type="journal article" date="2021" name="Nat. Commun.">
        <title>Genetic determinants of endophytism in the Arabidopsis root mycobiome.</title>
        <authorList>
            <person name="Mesny F."/>
            <person name="Miyauchi S."/>
            <person name="Thiergart T."/>
            <person name="Pickel B."/>
            <person name="Atanasova L."/>
            <person name="Karlsson M."/>
            <person name="Huettel B."/>
            <person name="Barry K.W."/>
            <person name="Haridas S."/>
            <person name="Chen C."/>
            <person name="Bauer D."/>
            <person name="Andreopoulos W."/>
            <person name="Pangilinan J."/>
            <person name="LaButti K."/>
            <person name="Riley R."/>
            <person name="Lipzen A."/>
            <person name="Clum A."/>
            <person name="Drula E."/>
            <person name="Henrissat B."/>
            <person name="Kohler A."/>
            <person name="Grigoriev I.V."/>
            <person name="Martin F.M."/>
            <person name="Hacquard S."/>
        </authorList>
    </citation>
    <scope>NUCLEOTIDE SEQUENCE</scope>
    <source>
        <strain evidence="2">MPI-CAGE-CH-0235</strain>
    </source>
</reference>
<dbReference type="AlphaFoldDB" id="A0A8K0SCY5"/>
<keyword evidence="3" id="KW-1185">Reference proteome</keyword>
<dbReference type="Proteomes" id="UP000813444">
    <property type="component" value="Unassembled WGS sequence"/>
</dbReference>
<evidence type="ECO:0000313" key="3">
    <source>
        <dbReference type="Proteomes" id="UP000813444"/>
    </source>
</evidence>
<dbReference type="InterPro" id="IPR036047">
    <property type="entry name" value="F-box-like_dom_sf"/>
</dbReference>
<dbReference type="EMBL" id="JAGPNK010000043">
    <property type="protein sequence ID" value="KAH7302989.1"/>
    <property type="molecule type" value="Genomic_DNA"/>
</dbReference>
<sequence length="288" mass="33869">MIQHLPIEVWANITTNLSNGDILNLALCCKRFNEFFNESIITRQLVENEYKYTEEYQELQRNHDYEQARERLRDRVLAQRAIREAKPFLETTIHGANSFICTNGVLGYIWDDKFSLLYLWRITRNKHPRSRILLTNLIWESGTNTPWSNMCEVRPIHFNCDILSFLCVFPEPKQYWLVVMDIGRRKGPYSQPLSEDSGLFVRNDHSYLWYGTHEDNEERCWVLRSLNLEAGEWANDVIRLPHSVGIMVGATVSFEIISNYLYAISIPDGYNDHTGHLDDEYRAFQIPV</sequence>